<accession>A0A7X5AU81</accession>
<dbReference type="AlphaFoldDB" id="A0A7X5AU81"/>
<proteinExistence type="predicted"/>
<sequence>MQSKPAPAIVGQVSVCYHFVVLQLPARKSFAIIPVIDAPGLKGIMMAVTIRNTEEHEKMLDNLKRQTGKTTVSKALIQGGYDALRYRKSYESEKASREQAEQELRALKRKVQQYFTSKADLESVISG</sequence>
<dbReference type="Gene3D" id="1.20.5.1160">
    <property type="entry name" value="Vasodilator-stimulated phosphoprotein"/>
    <property type="match status" value="1"/>
</dbReference>
<dbReference type="RefSeq" id="WP_161445468.1">
    <property type="nucleotide sequence ID" value="NZ_WXWW01000196.1"/>
</dbReference>
<comment type="caution">
    <text evidence="2">The sequence shown here is derived from an EMBL/GenBank/DDBJ whole genome shotgun (WGS) entry which is preliminary data.</text>
</comment>
<feature type="coiled-coil region" evidence="1">
    <location>
        <begin position="46"/>
        <end position="117"/>
    </location>
</feature>
<reference evidence="2 3" key="1">
    <citation type="submission" date="2017-05" db="EMBL/GenBank/DDBJ databases">
        <title>High clonality and local adaptation shapes Vibrionaceae linages within an endangered oasis.</title>
        <authorList>
            <person name="Vazquez-Rosas-Landa M."/>
        </authorList>
    </citation>
    <scope>NUCLEOTIDE SEQUENCE [LARGE SCALE GENOMIC DNA]</scope>
    <source>
        <strain evidence="2 3">P46_P4S1P180</strain>
    </source>
</reference>
<evidence type="ECO:0000313" key="3">
    <source>
        <dbReference type="Proteomes" id="UP000465712"/>
    </source>
</evidence>
<evidence type="ECO:0000256" key="1">
    <source>
        <dbReference type="SAM" id="Coils"/>
    </source>
</evidence>
<protein>
    <submittedName>
        <fullName evidence="2">Uncharacterized protein</fullName>
    </submittedName>
</protein>
<dbReference type="Proteomes" id="UP000465712">
    <property type="component" value="Unassembled WGS sequence"/>
</dbReference>
<evidence type="ECO:0000313" key="2">
    <source>
        <dbReference type="EMBL" id="NAW66151.1"/>
    </source>
</evidence>
<keyword evidence="1" id="KW-0175">Coiled coil</keyword>
<name>A0A7X5AU81_9GAMM</name>
<gene>
    <name evidence="2" type="ORF">CAG72_13075</name>
</gene>
<dbReference type="EMBL" id="WXWW01000196">
    <property type="protein sequence ID" value="NAW66151.1"/>
    <property type="molecule type" value="Genomic_DNA"/>
</dbReference>
<organism evidence="2 3">
    <name type="scientific">Photobacterium halotolerans</name>
    <dbReference type="NCBI Taxonomy" id="265726"/>
    <lineage>
        <taxon>Bacteria</taxon>
        <taxon>Pseudomonadati</taxon>
        <taxon>Pseudomonadota</taxon>
        <taxon>Gammaproteobacteria</taxon>
        <taxon>Vibrionales</taxon>
        <taxon>Vibrionaceae</taxon>
        <taxon>Photobacterium</taxon>
    </lineage>
</organism>